<name>A0AAQ4DZQ7_AMBAM</name>
<keyword evidence="2 5" id="KW-0863">Zinc-finger</keyword>
<keyword evidence="8" id="KW-0472">Membrane</keyword>
<dbReference type="InterPro" id="IPR027805">
    <property type="entry name" value="Transposase_HTH_dom"/>
</dbReference>
<evidence type="ECO:0000256" key="7">
    <source>
        <dbReference type="SAM" id="MobiDB-lite"/>
    </source>
</evidence>
<evidence type="ECO:0000313" key="11">
    <source>
        <dbReference type="Proteomes" id="UP001321473"/>
    </source>
</evidence>
<reference evidence="10 11" key="1">
    <citation type="journal article" date="2023" name="Arcadia Sci">
        <title>De novo assembly of a long-read Amblyomma americanum tick genome.</title>
        <authorList>
            <person name="Chou S."/>
            <person name="Poskanzer K.E."/>
            <person name="Rollins M."/>
            <person name="Thuy-Boun P.S."/>
        </authorList>
    </citation>
    <scope>NUCLEOTIDE SEQUENCE [LARGE SCALE GENOMIC DNA]</scope>
    <source>
        <strain evidence="10">F_SG_1</strain>
        <tissue evidence="10">Salivary glands</tissue>
    </source>
</reference>
<dbReference type="Pfam" id="PF13613">
    <property type="entry name" value="HTH_Tnp_4"/>
    <property type="match status" value="1"/>
</dbReference>
<comment type="caution">
    <text evidence="10">The sequence shown here is derived from an EMBL/GenBank/DDBJ whole genome shotgun (WGS) entry which is preliminary data.</text>
</comment>
<dbReference type="Pfam" id="PF05485">
    <property type="entry name" value="THAP"/>
    <property type="match status" value="1"/>
</dbReference>
<dbReference type="SUPFAM" id="SSF55486">
    <property type="entry name" value="Metalloproteases ('zincins'), catalytic domain"/>
    <property type="match status" value="1"/>
</dbReference>
<dbReference type="SMART" id="SM00980">
    <property type="entry name" value="THAP"/>
    <property type="match status" value="1"/>
</dbReference>
<protein>
    <recommendedName>
        <fullName evidence="9">THAP-type domain-containing protein</fullName>
    </recommendedName>
</protein>
<gene>
    <name evidence="10" type="ORF">V5799_005270</name>
</gene>
<dbReference type="AlphaFoldDB" id="A0AAQ4DZQ7"/>
<sequence length="435" mass="48249">MSSKCRGGGQTCCVPGCDNNTLRDKNVSFHAFPANEKEKKEWVRRINRQGSAGRFSLWQPSKHHRICGAHFNASGRRGYMDRLPTIFPHKVINQLSLSFNTVAKRKKTSSKTASASPVLLLNELEIGCVVDVPQCDRKSDAVSKEPTQLTFGAPASPRTETEGADHSYSMGPPDAASAAALRKVAHLLEHCEKLEHENSLLRKDKSELQKEVEDLKSQLHDVKVEALKEKLKLKDCVSKVHDFVSDEKRLVFYTGFNSFKKFDAFVEHVECMYQTLKTGAGRPPALTMKEQLIAVLCRLRVGLLEQDLAYRLKVSVATQDYVDASRLRELLDRSAPMHESPPSSGMSLPMAGGKMAGQCLFWGAVGTGALLIVALLLLTRKTSALCNSEACRYYGRLLAGSLNTSVDPCNDFHSYVCSGWEAVHHRSVMGFVYEE</sequence>
<dbReference type="InterPro" id="IPR000718">
    <property type="entry name" value="Peptidase_M13"/>
</dbReference>
<feature type="transmembrane region" description="Helical" evidence="8">
    <location>
        <begin position="360"/>
        <end position="378"/>
    </location>
</feature>
<evidence type="ECO:0000256" key="1">
    <source>
        <dbReference type="ARBA" id="ARBA00022723"/>
    </source>
</evidence>
<dbReference type="InterPro" id="IPR038441">
    <property type="entry name" value="THAP_Znf_sf"/>
</dbReference>
<dbReference type="PANTHER" id="PTHR23080">
    <property type="entry name" value="THAP DOMAIN PROTEIN"/>
    <property type="match status" value="1"/>
</dbReference>
<evidence type="ECO:0000313" key="10">
    <source>
        <dbReference type="EMBL" id="KAK8767947.1"/>
    </source>
</evidence>
<evidence type="ECO:0000256" key="2">
    <source>
        <dbReference type="ARBA" id="ARBA00022771"/>
    </source>
</evidence>
<dbReference type="Proteomes" id="UP001321473">
    <property type="component" value="Unassembled WGS sequence"/>
</dbReference>
<dbReference type="GO" id="GO:0003677">
    <property type="term" value="F:DNA binding"/>
    <property type="evidence" value="ECO:0007669"/>
    <property type="project" value="UniProtKB-UniRule"/>
</dbReference>
<keyword evidence="11" id="KW-1185">Reference proteome</keyword>
<organism evidence="10 11">
    <name type="scientific">Amblyomma americanum</name>
    <name type="common">Lone star tick</name>
    <dbReference type="NCBI Taxonomy" id="6943"/>
    <lineage>
        <taxon>Eukaryota</taxon>
        <taxon>Metazoa</taxon>
        <taxon>Ecdysozoa</taxon>
        <taxon>Arthropoda</taxon>
        <taxon>Chelicerata</taxon>
        <taxon>Arachnida</taxon>
        <taxon>Acari</taxon>
        <taxon>Parasitiformes</taxon>
        <taxon>Ixodida</taxon>
        <taxon>Ixodoidea</taxon>
        <taxon>Ixodidae</taxon>
        <taxon>Amblyomminae</taxon>
        <taxon>Amblyomma</taxon>
    </lineage>
</organism>
<keyword evidence="8" id="KW-0812">Transmembrane</keyword>
<keyword evidence="1" id="KW-0479">Metal-binding</keyword>
<evidence type="ECO:0000256" key="5">
    <source>
        <dbReference type="PROSITE-ProRule" id="PRU00309"/>
    </source>
</evidence>
<evidence type="ECO:0000256" key="4">
    <source>
        <dbReference type="ARBA" id="ARBA00023125"/>
    </source>
</evidence>
<proteinExistence type="predicted"/>
<dbReference type="EMBL" id="JARKHS020024741">
    <property type="protein sequence ID" value="KAK8767947.1"/>
    <property type="molecule type" value="Genomic_DNA"/>
</dbReference>
<dbReference type="Gene3D" id="6.20.210.20">
    <property type="entry name" value="THAP domain"/>
    <property type="match status" value="1"/>
</dbReference>
<dbReference type="SUPFAM" id="SSF57716">
    <property type="entry name" value="Glucocorticoid receptor-like (DNA-binding domain)"/>
    <property type="match status" value="1"/>
</dbReference>
<dbReference type="PROSITE" id="PS51885">
    <property type="entry name" value="NEPRILYSIN"/>
    <property type="match status" value="1"/>
</dbReference>
<evidence type="ECO:0000256" key="3">
    <source>
        <dbReference type="ARBA" id="ARBA00022833"/>
    </source>
</evidence>
<feature type="domain" description="THAP-type" evidence="9">
    <location>
        <begin position="1"/>
        <end position="87"/>
    </location>
</feature>
<evidence type="ECO:0000259" key="9">
    <source>
        <dbReference type="PROSITE" id="PS50950"/>
    </source>
</evidence>
<keyword evidence="6" id="KW-0175">Coiled coil</keyword>
<dbReference type="Gene3D" id="3.40.390.10">
    <property type="entry name" value="Collagenase (Catalytic Domain)"/>
    <property type="match status" value="1"/>
</dbReference>
<dbReference type="GO" id="GO:0008270">
    <property type="term" value="F:zinc ion binding"/>
    <property type="evidence" value="ECO:0007669"/>
    <property type="project" value="UniProtKB-KW"/>
</dbReference>
<dbReference type="InterPro" id="IPR024079">
    <property type="entry name" value="MetalloPept_cat_dom_sf"/>
</dbReference>
<keyword evidence="3" id="KW-0862">Zinc</keyword>
<accession>A0AAQ4DZQ7</accession>
<dbReference type="GO" id="GO:0004222">
    <property type="term" value="F:metalloendopeptidase activity"/>
    <property type="evidence" value="ECO:0007669"/>
    <property type="project" value="InterPro"/>
</dbReference>
<dbReference type="PROSITE" id="PS50950">
    <property type="entry name" value="ZF_THAP"/>
    <property type="match status" value="1"/>
</dbReference>
<feature type="coiled-coil region" evidence="6">
    <location>
        <begin position="184"/>
        <end position="225"/>
    </location>
</feature>
<evidence type="ECO:0000256" key="8">
    <source>
        <dbReference type="SAM" id="Phobius"/>
    </source>
</evidence>
<evidence type="ECO:0000256" key="6">
    <source>
        <dbReference type="SAM" id="Coils"/>
    </source>
</evidence>
<dbReference type="InterPro" id="IPR006612">
    <property type="entry name" value="THAP_Znf"/>
</dbReference>
<keyword evidence="4 5" id="KW-0238">DNA-binding</keyword>
<keyword evidence="8" id="KW-1133">Transmembrane helix</keyword>
<dbReference type="GO" id="GO:0006508">
    <property type="term" value="P:proteolysis"/>
    <property type="evidence" value="ECO:0007669"/>
    <property type="project" value="InterPro"/>
</dbReference>
<feature type="region of interest" description="Disordered" evidence="7">
    <location>
        <begin position="139"/>
        <end position="168"/>
    </location>
</feature>